<keyword evidence="1" id="KW-1133">Transmembrane helix</keyword>
<gene>
    <name evidence="2" type="ORF">ENT77_06010</name>
</gene>
<accession>A0A7C5VLP0</accession>
<feature type="transmembrane region" description="Helical" evidence="1">
    <location>
        <begin position="100"/>
        <end position="116"/>
    </location>
</feature>
<sequence>MSARLKKRIINKSSRQGYRNNRRIELIKIALDLVSKILKYNVLFIVSEFVAFAYFEKFDAIIGLLLGTLAMTIGIVSIALSYENYGIISFGKLKIPRMYFLRYAFYAATFLSSALVSDEKLWGILGTFLGMLNFKIVIFSFGWRWRR</sequence>
<protein>
    <submittedName>
        <fullName evidence="2">Uncharacterized protein</fullName>
    </submittedName>
</protein>
<comment type="caution">
    <text evidence="2">The sequence shown here is derived from an EMBL/GenBank/DDBJ whole genome shotgun (WGS) entry which is preliminary data.</text>
</comment>
<name>A0A7C5VLP0_9BACT</name>
<reference evidence="2" key="1">
    <citation type="journal article" date="2020" name="mSystems">
        <title>Genome- and Community-Level Interaction Insights into Carbon Utilization and Element Cycling Functions of Hydrothermarchaeota in Hydrothermal Sediment.</title>
        <authorList>
            <person name="Zhou Z."/>
            <person name="Liu Y."/>
            <person name="Xu W."/>
            <person name="Pan J."/>
            <person name="Luo Z.H."/>
            <person name="Li M."/>
        </authorList>
    </citation>
    <scope>NUCLEOTIDE SEQUENCE [LARGE SCALE GENOMIC DNA]</scope>
    <source>
        <strain evidence="2">SpSt-609</strain>
    </source>
</reference>
<feature type="transmembrane region" description="Helical" evidence="1">
    <location>
        <begin position="37"/>
        <end position="55"/>
    </location>
</feature>
<feature type="transmembrane region" description="Helical" evidence="1">
    <location>
        <begin position="61"/>
        <end position="80"/>
    </location>
</feature>
<feature type="transmembrane region" description="Helical" evidence="1">
    <location>
        <begin position="122"/>
        <end position="143"/>
    </location>
</feature>
<proteinExistence type="predicted"/>
<dbReference type="AlphaFoldDB" id="A0A7C5VLP0"/>
<keyword evidence="1" id="KW-0812">Transmembrane</keyword>
<evidence type="ECO:0000313" key="2">
    <source>
        <dbReference type="EMBL" id="HGU40735.1"/>
    </source>
</evidence>
<dbReference type="EMBL" id="DSZY01000028">
    <property type="protein sequence ID" value="HGU40735.1"/>
    <property type="molecule type" value="Genomic_DNA"/>
</dbReference>
<evidence type="ECO:0000256" key="1">
    <source>
        <dbReference type="SAM" id="Phobius"/>
    </source>
</evidence>
<organism evidence="2">
    <name type="scientific">Fervidobacterium thailandense</name>
    <dbReference type="NCBI Taxonomy" id="1008305"/>
    <lineage>
        <taxon>Bacteria</taxon>
        <taxon>Thermotogati</taxon>
        <taxon>Thermotogota</taxon>
        <taxon>Thermotogae</taxon>
        <taxon>Thermotogales</taxon>
        <taxon>Fervidobacteriaceae</taxon>
        <taxon>Fervidobacterium</taxon>
    </lineage>
</organism>
<keyword evidence="1" id="KW-0472">Membrane</keyword>